<evidence type="ECO:0000256" key="7">
    <source>
        <dbReference type="HAMAP-Rule" id="MF_00009"/>
    </source>
</evidence>
<gene>
    <name evidence="7" type="primary">ybeY</name>
    <name evidence="8" type="ORF">A2841_02485</name>
</gene>
<keyword evidence="5 7" id="KW-0378">Hydrolase</keyword>
<dbReference type="SUPFAM" id="SSF55486">
    <property type="entry name" value="Metalloproteases ('zincins'), catalytic domain"/>
    <property type="match status" value="1"/>
</dbReference>
<sequence>MALLIIKKPRTVSRALFSRIHKKVLGEKYALGIIFVSPKKMQTLNSKYRKKNKPTDILSFALNKKSGELYLSLSQVKAHAAMFGMKLHEYLPYLVIHGMLHLKGLTHGRTMDRLETRYCRALRIPHPQNLR</sequence>
<dbReference type="GO" id="GO:0005737">
    <property type="term" value="C:cytoplasm"/>
    <property type="evidence" value="ECO:0007669"/>
    <property type="project" value="UniProtKB-SubCell"/>
</dbReference>
<dbReference type="InterPro" id="IPR023091">
    <property type="entry name" value="MetalPrtase_cat_dom_sf_prd"/>
</dbReference>
<proteinExistence type="inferred from homology"/>
<feature type="binding site" evidence="7">
    <location>
        <position position="107"/>
    </location>
    <ligand>
        <name>Zn(2+)</name>
        <dbReference type="ChEBI" id="CHEBI:29105"/>
        <note>catalytic</note>
    </ligand>
</feature>
<name>A0A1F6C314_9BACT</name>
<keyword evidence="7" id="KW-0698">rRNA processing</keyword>
<keyword evidence="4 7" id="KW-0255">Endonuclease</keyword>
<evidence type="ECO:0000256" key="6">
    <source>
        <dbReference type="ARBA" id="ARBA00022833"/>
    </source>
</evidence>
<dbReference type="AlphaFoldDB" id="A0A1F6C314"/>
<dbReference type="HAMAP" id="MF_00009">
    <property type="entry name" value="Endoribonucl_YbeY"/>
    <property type="match status" value="1"/>
</dbReference>
<dbReference type="GO" id="GO:0008270">
    <property type="term" value="F:zinc ion binding"/>
    <property type="evidence" value="ECO:0007669"/>
    <property type="project" value="UniProtKB-UniRule"/>
</dbReference>
<keyword evidence="3 7" id="KW-0479">Metal-binding</keyword>
<dbReference type="EC" id="3.1.-.-" evidence="7"/>
<keyword evidence="7" id="KW-0690">Ribosome biogenesis</keyword>
<dbReference type="InterPro" id="IPR002036">
    <property type="entry name" value="YbeY"/>
</dbReference>
<dbReference type="GO" id="GO:0004222">
    <property type="term" value="F:metalloendopeptidase activity"/>
    <property type="evidence" value="ECO:0007669"/>
    <property type="project" value="InterPro"/>
</dbReference>
<keyword evidence="6 7" id="KW-0862">Zinc</keyword>
<evidence type="ECO:0000256" key="1">
    <source>
        <dbReference type="ARBA" id="ARBA00010875"/>
    </source>
</evidence>
<keyword evidence="2 7" id="KW-0540">Nuclease</keyword>
<comment type="cofactor">
    <cofactor evidence="7">
        <name>Zn(2+)</name>
        <dbReference type="ChEBI" id="CHEBI:29105"/>
    </cofactor>
    <text evidence="7">Binds 1 zinc ion.</text>
</comment>
<accession>A0A1F6C314</accession>
<evidence type="ECO:0000313" key="8">
    <source>
        <dbReference type="EMBL" id="OGG43468.1"/>
    </source>
</evidence>
<evidence type="ECO:0000256" key="4">
    <source>
        <dbReference type="ARBA" id="ARBA00022759"/>
    </source>
</evidence>
<dbReference type="Pfam" id="PF02130">
    <property type="entry name" value="YbeY"/>
    <property type="match status" value="1"/>
</dbReference>
<evidence type="ECO:0000313" key="9">
    <source>
        <dbReference type="Proteomes" id="UP000178249"/>
    </source>
</evidence>
<comment type="function">
    <text evidence="7">Single strand-specific metallo-endoribonuclease involved in late-stage 70S ribosome quality control and in maturation of the 3' terminus of the 16S rRNA.</text>
</comment>
<comment type="subcellular location">
    <subcellularLocation>
        <location evidence="7">Cytoplasm</location>
    </subcellularLocation>
</comment>
<dbReference type="GO" id="GO:0004521">
    <property type="term" value="F:RNA endonuclease activity"/>
    <property type="evidence" value="ECO:0007669"/>
    <property type="project" value="UniProtKB-UniRule"/>
</dbReference>
<feature type="binding site" evidence="7">
    <location>
        <position position="97"/>
    </location>
    <ligand>
        <name>Zn(2+)</name>
        <dbReference type="ChEBI" id="CHEBI:29105"/>
        <note>catalytic</note>
    </ligand>
</feature>
<dbReference type="Proteomes" id="UP000178249">
    <property type="component" value="Unassembled WGS sequence"/>
</dbReference>
<dbReference type="Gene3D" id="3.40.390.30">
    <property type="entry name" value="Metalloproteases ('zincins'), catalytic domain"/>
    <property type="match status" value="1"/>
</dbReference>
<dbReference type="EMBL" id="MFKP01000039">
    <property type="protein sequence ID" value="OGG43468.1"/>
    <property type="molecule type" value="Genomic_DNA"/>
</dbReference>
<evidence type="ECO:0000256" key="2">
    <source>
        <dbReference type="ARBA" id="ARBA00022722"/>
    </source>
</evidence>
<organism evidence="8 9">
    <name type="scientific">Candidatus Kaiserbacteria bacterium RIFCSPHIGHO2_01_FULL_48_10</name>
    <dbReference type="NCBI Taxonomy" id="1798476"/>
    <lineage>
        <taxon>Bacteria</taxon>
        <taxon>Candidatus Kaiseribacteriota</taxon>
    </lineage>
</organism>
<keyword evidence="7" id="KW-0963">Cytoplasm</keyword>
<reference evidence="8 9" key="1">
    <citation type="journal article" date="2016" name="Nat. Commun.">
        <title>Thousands of microbial genomes shed light on interconnected biogeochemical processes in an aquifer system.</title>
        <authorList>
            <person name="Anantharaman K."/>
            <person name="Brown C.T."/>
            <person name="Hug L.A."/>
            <person name="Sharon I."/>
            <person name="Castelle C.J."/>
            <person name="Probst A.J."/>
            <person name="Thomas B.C."/>
            <person name="Singh A."/>
            <person name="Wilkins M.J."/>
            <person name="Karaoz U."/>
            <person name="Brodie E.L."/>
            <person name="Williams K.H."/>
            <person name="Hubbard S.S."/>
            <person name="Banfield J.F."/>
        </authorList>
    </citation>
    <scope>NUCLEOTIDE SEQUENCE [LARGE SCALE GENOMIC DNA]</scope>
</reference>
<feature type="binding site" evidence="7">
    <location>
        <position position="101"/>
    </location>
    <ligand>
        <name>Zn(2+)</name>
        <dbReference type="ChEBI" id="CHEBI:29105"/>
        <note>catalytic</note>
    </ligand>
</feature>
<dbReference type="NCBIfam" id="TIGR00043">
    <property type="entry name" value="rRNA maturation RNase YbeY"/>
    <property type="match status" value="1"/>
</dbReference>
<comment type="caution">
    <text evidence="8">The sequence shown here is derived from an EMBL/GenBank/DDBJ whole genome shotgun (WGS) entry which is preliminary data.</text>
</comment>
<evidence type="ECO:0000256" key="3">
    <source>
        <dbReference type="ARBA" id="ARBA00022723"/>
    </source>
</evidence>
<dbReference type="GO" id="GO:0006364">
    <property type="term" value="P:rRNA processing"/>
    <property type="evidence" value="ECO:0007669"/>
    <property type="project" value="UniProtKB-UniRule"/>
</dbReference>
<protein>
    <recommendedName>
        <fullName evidence="7">Endoribonuclease YbeY</fullName>
        <ecNumber evidence="7">3.1.-.-</ecNumber>
    </recommendedName>
</protein>
<evidence type="ECO:0000256" key="5">
    <source>
        <dbReference type="ARBA" id="ARBA00022801"/>
    </source>
</evidence>
<comment type="similarity">
    <text evidence="1 7">Belongs to the endoribonuclease YbeY family.</text>
</comment>